<dbReference type="InterPro" id="IPR011250">
    <property type="entry name" value="OMP/PagP_B-barrel"/>
</dbReference>
<keyword evidence="1 2" id="KW-0732">Signal</keyword>
<sequence length="289" mass="32329">MRTTIINNFMPSKYVSVNTRLLVASLLVSTLFATGSIASAPAYANNDSQNINLAPKATKATQRTEQENDRIQVTIQVPFIELHSGPSKGYPVEHVIEQGDQVEVILKRTSWYKVKTRSGLEGWFHEDALQSLAHQGETVAIAPKMYPFAERDSEFGIMYGDLEGANYLGVYADYAFSDVFSAELTFAKAFGQNSDSTLYTGMLLAHPFPNWYVVPYLGVGGGYIQIEPHSIIADAHDRQHTLMTSALGVKYPFTRNFIIRAEYNLSLALTDRDVNEEIETWKIGFSVYF</sequence>
<accession>A0A411PCR5</accession>
<gene>
    <name evidence="5" type="ORF">EXU30_00530</name>
</gene>
<dbReference type="Pfam" id="PF13505">
    <property type="entry name" value="OMP_b-brl"/>
    <property type="match status" value="1"/>
</dbReference>
<organism evidence="5 6">
    <name type="scientific">Shewanella maritima</name>
    <dbReference type="NCBI Taxonomy" id="2520507"/>
    <lineage>
        <taxon>Bacteria</taxon>
        <taxon>Pseudomonadati</taxon>
        <taxon>Pseudomonadota</taxon>
        <taxon>Gammaproteobacteria</taxon>
        <taxon>Alteromonadales</taxon>
        <taxon>Shewanellaceae</taxon>
        <taxon>Shewanella</taxon>
    </lineage>
</organism>
<keyword evidence="6" id="KW-1185">Reference proteome</keyword>
<evidence type="ECO:0000313" key="5">
    <source>
        <dbReference type="EMBL" id="QBF81349.1"/>
    </source>
</evidence>
<dbReference type="RefSeq" id="WP_130597326.1">
    <property type="nucleotide sequence ID" value="NZ_CP036200.1"/>
</dbReference>
<feature type="domain" description="Outer membrane protein beta-barrel" evidence="4">
    <location>
        <begin position="165"/>
        <end position="289"/>
    </location>
</feature>
<name>A0A411PCR5_9GAMM</name>
<evidence type="ECO:0008006" key="7">
    <source>
        <dbReference type="Google" id="ProtNLM"/>
    </source>
</evidence>
<dbReference type="OrthoDB" id="9148835at2"/>
<dbReference type="Gene3D" id="2.30.30.40">
    <property type="entry name" value="SH3 Domains"/>
    <property type="match status" value="1"/>
</dbReference>
<dbReference type="InterPro" id="IPR027385">
    <property type="entry name" value="Beta-barrel_OMP"/>
</dbReference>
<evidence type="ECO:0000259" key="3">
    <source>
        <dbReference type="Pfam" id="PF08239"/>
    </source>
</evidence>
<feature type="chain" id="PRO_5019330235" description="SH3b domain-containing protein" evidence="2">
    <location>
        <begin position="45"/>
        <end position="289"/>
    </location>
</feature>
<dbReference type="Pfam" id="PF08239">
    <property type="entry name" value="SH3_3"/>
    <property type="match status" value="1"/>
</dbReference>
<evidence type="ECO:0000256" key="2">
    <source>
        <dbReference type="SAM" id="SignalP"/>
    </source>
</evidence>
<dbReference type="AlphaFoldDB" id="A0A411PCR5"/>
<dbReference type="Gene3D" id="2.40.160.20">
    <property type="match status" value="1"/>
</dbReference>
<evidence type="ECO:0000259" key="4">
    <source>
        <dbReference type="Pfam" id="PF13505"/>
    </source>
</evidence>
<dbReference type="KEGG" id="smai:EXU30_00530"/>
<feature type="signal peptide" evidence="2">
    <location>
        <begin position="1"/>
        <end position="44"/>
    </location>
</feature>
<dbReference type="Proteomes" id="UP000291106">
    <property type="component" value="Chromosome"/>
</dbReference>
<dbReference type="InterPro" id="IPR003646">
    <property type="entry name" value="SH3-like_bac-type"/>
</dbReference>
<evidence type="ECO:0000313" key="6">
    <source>
        <dbReference type="Proteomes" id="UP000291106"/>
    </source>
</evidence>
<feature type="domain" description="SH3b" evidence="3">
    <location>
        <begin position="82"/>
        <end position="129"/>
    </location>
</feature>
<protein>
    <recommendedName>
        <fullName evidence="7">SH3b domain-containing protein</fullName>
    </recommendedName>
</protein>
<reference evidence="5 6" key="1">
    <citation type="submission" date="2019-02" db="EMBL/GenBank/DDBJ databases">
        <title>Shewanella sp. D4-2 isolated from Dokdo Island.</title>
        <authorList>
            <person name="Baek K."/>
        </authorList>
    </citation>
    <scope>NUCLEOTIDE SEQUENCE [LARGE SCALE GENOMIC DNA]</scope>
    <source>
        <strain evidence="5 6">D4-2</strain>
    </source>
</reference>
<dbReference type="EMBL" id="CP036200">
    <property type="protein sequence ID" value="QBF81349.1"/>
    <property type="molecule type" value="Genomic_DNA"/>
</dbReference>
<dbReference type="SUPFAM" id="SSF56925">
    <property type="entry name" value="OMPA-like"/>
    <property type="match status" value="1"/>
</dbReference>
<proteinExistence type="predicted"/>
<evidence type="ECO:0000256" key="1">
    <source>
        <dbReference type="ARBA" id="ARBA00022729"/>
    </source>
</evidence>